<feature type="compositionally biased region" description="Polar residues" evidence="3">
    <location>
        <begin position="1390"/>
        <end position="1419"/>
    </location>
</feature>
<evidence type="ECO:0000256" key="1">
    <source>
        <dbReference type="ARBA" id="ARBA00022658"/>
    </source>
</evidence>
<evidence type="ECO:0000256" key="3">
    <source>
        <dbReference type="SAM" id="MobiDB-lite"/>
    </source>
</evidence>
<dbReference type="GeneID" id="108681474"/>
<feature type="compositionally biased region" description="Low complexity" evidence="3">
    <location>
        <begin position="883"/>
        <end position="911"/>
    </location>
</feature>
<dbReference type="Gene3D" id="2.60.40.150">
    <property type="entry name" value="C2 domain"/>
    <property type="match status" value="1"/>
</dbReference>
<dbReference type="Pfam" id="PF00169">
    <property type="entry name" value="PH"/>
    <property type="match status" value="1"/>
</dbReference>
<dbReference type="InterPro" id="IPR043161">
    <property type="entry name" value="DOCK_C_lobe_A"/>
</dbReference>
<dbReference type="InterPro" id="IPR027357">
    <property type="entry name" value="DOCKER_dom"/>
</dbReference>
<dbReference type="Pfam" id="PF06920">
    <property type="entry name" value="DHR-2_Lobe_A"/>
    <property type="match status" value="1"/>
</dbReference>
<dbReference type="OMA" id="CMGVVQX"/>
<dbReference type="InterPro" id="IPR046773">
    <property type="entry name" value="DOCKER_Lobe_C"/>
</dbReference>
<name>A0A8B7PKP3_HYAAZ</name>
<dbReference type="RefSeq" id="XP_018025997.1">
    <property type="nucleotide sequence ID" value="XM_018170508.1"/>
</dbReference>
<dbReference type="OrthoDB" id="47328at2759"/>
<organism evidence="7 8">
    <name type="scientific">Hyalella azteca</name>
    <name type="common">Amphipod</name>
    <dbReference type="NCBI Taxonomy" id="294128"/>
    <lineage>
        <taxon>Eukaryota</taxon>
        <taxon>Metazoa</taxon>
        <taxon>Ecdysozoa</taxon>
        <taxon>Arthropoda</taxon>
        <taxon>Crustacea</taxon>
        <taxon>Multicrustacea</taxon>
        <taxon>Malacostraca</taxon>
        <taxon>Eumalacostraca</taxon>
        <taxon>Peracarida</taxon>
        <taxon>Amphipoda</taxon>
        <taxon>Senticaudata</taxon>
        <taxon>Talitrida</taxon>
        <taxon>Talitroidea</taxon>
        <taxon>Hyalellidae</taxon>
        <taxon>Hyalella</taxon>
    </lineage>
</organism>
<feature type="domain" description="C2 DOCK-type" evidence="5">
    <location>
        <begin position="684"/>
        <end position="865"/>
    </location>
</feature>
<dbReference type="GO" id="GO:0005085">
    <property type="term" value="F:guanyl-nucleotide exchange factor activity"/>
    <property type="evidence" value="ECO:0007669"/>
    <property type="project" value="UniProtKB-KW"/>
</dbReference>
<evidence type="ECO:0000313" key="7">
    <source>
        <dbReference type="Proteomes" id="UP000694843"/>
    </source>
</evidence>
<dbReference type="PANTHER" id="PTHR23317:SF26">
    <property type="entry name" value="ZIZIMIN, ISOFORM K"/>
    <property type="match status" value="1"/>
</dbReference>
<dbReference type="InterPro" id="IPR046770">
    <property type="entry name" value="DOCKER_Lobe_B"/>
</dbReference>
<dbReference type="CTD" id="34030"/>
<dbReference type="Pfam" id="PF20422">
    <property type="entry name" value="DHR-2_Lobe_B"/>
    <property type="match status" value="1"/>
</dbReference>
<keyword evidence="1" id="KW-0344">Guanine-nucleotide releasing factor</keyword>
<feature type="region of interest" description="Disordered" evidence="3">
    <location>
        <begin position="282"/>
        <end position="303"/>
    </location>
</feature>
<evidence type="ECO:0000313" key="8">
    <source>
        <dbReference type="RefSeq" id="XP_018025997.1"/>
    </source>
</evidence>
<feature type="compositionally biased region" description="Basic and acidic residues" evidence="3">
    <location>
        <begin position="282"/>
        <end position="291"/>
    </location>
</feature>
<feature type="compositionally biased region" description="Polar residues" evidence="3">
    <location>
        <begin position="292"/>
        <end position="303"/>
    </location>
</feature>
<dbReference type="PROSITE" id="PS50003">
    <property type="entry name" value="PH_DOMAIN"/>
    <property type="match status" value="1"/>
</dbReference>
<feature type="compositionally biased region" description="Polar residues" evidence="3">
    <location>
        <begin position="957"/>
        <end position="966"/>
    </location>
</feature>
<dbReference type="InterPro" id="IPR001849">
    <property type="entry name" value="PH_domain"/>
</dbReference>
<dbReference type="PROSITE" id="PS51650">
    <property type="entry name" value="C2_DOCK"/>
    <property type="match status" value="1"/>
</dbReference>
<evidence type="ECO:0000259" key="4">
    <source>
        <dbReference type="PROSITE" id="PS50003"/>
    </source>
</evidence>
<evidence type="ECO:0000256" key="2">
    <source>
        <dbReference type="PROSITE-ProRule" id="PRU00983"/>
    </source>
</evidence>
<feature type="region of interest" description="Disordered" evidence="3">
    <location>
        <begin position="1513"/>
        <end position="1554"/>
    </location>
</feature>
<dbReference type="InterPro" id="IPR026791">
    <property type="entry name" value="DOCK"/>
</dbReference>
<feature type="domain" description="PH" evidence="4">
    <location>
        <begin position="162"/>
        <end position="275"/>
    </location>
</feature>
<sequence>MAERRFTRGLTKLGTAAQLRENVSQAVKATAIQQAKSRLVEPLDFEDYIDKNKVLLSNDPVREVLLIPHDAVQYTTIAREQRTLHCLASVVQSGEVQSPLVRQCLHTYCSPHSVVTYKDGAYAGSYFQLPRLPKLEDLKEQVYEVDTDIEQGDMTVLNTGENILKKGYLLKGPDSANEKLFSNFSAKTFKRRFACLRQEVDGTYLLEFHKDERRHDSKGTIVLDFCTAVNKNPARGACCFELQLSAAGGGGVSVLSAESHADMEDWTDKLTRVLHADKANELTPDRTREKVSPSSGVATPLSSAASISNGQYGTLRSLQHSLSPHLAKLANENSYSRQQGRQLARSNLFNCCPDIKRGEDLSYSPMECWDESGVSLPAEFGTAGVRVRAACESLKFRLQAPVDASIDGPMSQLEPYITHLALYNVATGSKISEDFYFDLNSPMARSLLQGGTPGLGSGCGRLRLDSGGPRSRGGGAEGEVGSSNCPVTVPLNLAGVPEEWLAYPKQCVFSCTRPSPNVFLVVVIQKVLQGGVSSVVEPYLKHHQDPKALARLQKTIKTCCSRLSQYRMPLGWAARQLFTADGKLDPNTDFSPIYKFDEKKTSESEMIKLLNDLKKADKLNKFTVIPGSLSIKLSLMEVTTPNSLTPSLEPVVPFPNPPTHEPTIEVQEFPSDQLEDAQPYWSYVNHLYVYPRHLNYENQKIFGRARNLVCVVELRDSDAEGAVPLRVVYSRPCQGGGAVGTLTTSATTVVLHHNSFPEWGDEIKLALPHNLTSNHHLLFTFCHLAIEGAKAGKKDEPVEVVGYAWSPLLFKGRLNTEDQTLPVAAHLPAKYLSVEPFGLDKGFAGPEVRWVDSQKNVFRYRSRLLSSVLTNDQHLHNFFQTTSALLTPPQTPTTSSGSSSSNPFANAFSGALNNGTPHPPGGLENGLSDSVSGAYRKRTDSGSEAASLHSEEKSFRYSRNTSGSNVPNAETLSAISGISAISAISPAISTPKSSRSSSVSTLVGSGSVKTGPSEAETVRNVKALLGLDTDTFIRFLPSVLDRLLLVMMAGGGEVGCSVVTTLVELLTRLHNANRLDLVHTYIKYQVSVEQRSRAAPPAGQGGCSLHEALARALATVLRPPVTDQSVCDASLQQTPLLLPLLLRAMATSLLTSNRIKKDRRERFSSSFNSWVRSLVESVTHHITQQSKQPHARTANTALALFIKRMLTLMDRGFVFSLVKVYLEAFSPGDRVGLQLMKLSFLRIVSAHPHYVQLNLPIFDTAHLAKEAKLRLTPEEYRLTQWFVSRHYLVGVVVGAVVGCLGEVGEVQRAGVALLRDLLAKHSMDDRYMQENQQGRIACLYLPIVGVLLDNINRLTWPSSRPLHQTPAAPLGPRAPTPETNAIRKTEARSSTRSKNNRVTYASSVDGGTTPVAQTPSRGTSLRLDMTTPSTPHAPRTTHALSSQNSINSYASNQLSFISHTPSAASHHSEASYLSLIAGPGGFGIAPGGGFFLGRPGGVGELFSRGGTALLLSPGRSSTSLESEDVPPSVTASETTLEEDSEDKDDRESKTHSRQLSVSFAGECSGVNGEFSEVKRYDKLRPTPELLLCLLQVLRHVPQQHMVGYWTTLSNEALLDFLTLLHLCLEHFRYAGKRAALRQLPGSQLQQAQRGSASRKSSTLPAKLQPPFSSMAPGSTDTYPGPSSSCLTTSSSSGSNSSGFAWQRSLQDANLATQVGLVVLDTLSTLMTHCTERLVEPASEALLNKTVGLHLIMLQLGQSETLQKHIFAALRGYIETFPDTLFQGDASVCGWLCFELLKSCNSKLSSVRQESSAVLYLLMRANYLHCQHAGINRVHLQVIISVSQLLGEAMGLNNARFQESMALINNYANTDKAMQNTGLMTEVRDLTTRVRTVLVATAQMAHHSNDPEMLCSLQHSLAASYAATPQLRITWLHAMARLHLQHRCISEAAMCEVHIAAVMAEYLKGEKLYSEGCAPFNIISPNILKDENNTRTDHAAFLANEWLGGQTDTVFTLDSLITQLECCALMLDKAERYEQLGNLYRILVPIYEERRNYSALVHCYSHLYQAYTRVVEVNNSRKRLLGTYFRVAFYGVLHFEDEAGKEYIYKEPKVTSLAEVSERLYQQYCDKFGKENVKMIMDSNAVDLEELDPRLAYVQVTHVVPYFNDEENLQRQTEYERNNNINQFVFETPFTRPSEDEELDTNSLSSGSDVRTKTKPKAHGRLQDQWKRRVIVTTSYCFPYVQKRIPIIDCKVREMSPIEVAIDEMQGRVKELNDVINKKPTDIKKLQLKLQGSISVQVNAGPLAYATTFLQDVLIPSHSPTPSTTAMDSVSMASEGTAYPVNQVSRLRELYRQFMVTCKVALELNAQLIGPDQSEYQMALEATYGELQSALEAVLGTEGGALLHSDHRNNRTSQVSCASHPGGAYFSLLGGYGGSSMEC</sequence>
<evidence type="ECO:0000259" key="6">
    <source>
        <dbReference type="PROSITE" id="PS51651"/>
    </source>
</evidence>
<dbReference type="KEGG" id="hazt:108681474"/>
<feature type="region of interest" description="Disordered" evidence="3">
    <location>
        <begin position="1360"/>
        <end position="1441"/>
    </location>
</feature>
<feature type="region of interest" description="Disordered" evidence="3">
    <location>
        <begin position="2191"/>
        <end position="2218"/>
    </location>
</feature>
<gene>
    <name evidence="8" type="primary">LOC108681474</name>
</gene>
<dbReference type="InterPro" id="IPR043162">
    <property type="entry name" value="DOCK_C_lobe_C"/>
</dbReference>
<accession>A0A8B7PKP3</accession>
<dbReference type="Gene3D" id="1.20.58.740">
    <property type="match status" value="1"/>
</dbReference>
<feature type="region of interest" description="Disordered" evidence="3">
    <location>
        <begin position="1641"/>
        <end position="1689"/>
    </location>
</feature>
<dbReference type="PROSITE" id="PS51651">
    <property type="entry name" value="DOCKER"/>
    <property type="match status" value="1"/>
</dbReference>
<dbReference type="Pfam" id="PF20421">
    <property type="entry name" value="DHR-2_Lobe_C"/>
    <property type="match status" value="1"/>
</dbReference>
<feature type="compositionally biased region" description="Polar residues" evidence="3">
    <location>
        <begin position="1641"/>
        <end position="1659"/>
    </location>
</feature>
<feature type="compositionally biased region" description="Polar residues" evidence="3">
    <location>
        <begin position="1671"/>
        <end position="1681"/>
    </location>
</feature>
<feature type="compositionally biased region" description="Low complexity" evidence="3">
    <location>
        <begin position="988"/>
        <end position="1011"/>
    </location>
</feature>
<dbReference type="Pfam" id="PF11878">
    <property type="entry name" value="DOCK_C-D_N"/>
    <property type="match status" value="1"/>
</dbReference>
<dbReference type="Pfam" id="PF14429">
    <property type="entry name" value="DOCK-C2"/>
    <property type="match status" value="1"/>
</dbReference>
<feature type="region of interest" description="Disordered" evidence="3">
    <location>
        <begin position="883"/>
        <end position="966"/>
    </location>
</feature>
<dbReference type="SUPFAM" id="SSF50729">
    <property type="entry name" value="PH domain-like"/>
    <property type="match status" value="1"/>
</dbReference>
<dbReference type="InterPro" id="IPR011993">
    <property type="entry name" value="PH-like_dom_sf"/>
</dbReference>
<dbReference type="Gene3D" id="2.30.29.30">
    <property type="entry name" value="Pleckstrin-homology domain (PH domain)/Phosphotyrosine-binding domain (PTB)"/>
    <property type="match status" value="1"/>
</dbReference>
<dbReference type="InterPro" id="IPR027007">
    <property type="entry name" value="C2_DOCK-type_domain"/>
</dbReference>
<evidence type="ECO:0000259" key="5">
    <source>
        <dbReference type="PROSITE" id="PS51650"/>
    </source>
</evidence>
<feature type="domain" description="DOCKER" evidence="6">
    <location>
        <begin position="1918"/>
        <end position="2399"/>
    </location>
</feature>
<keyword evidence="7" id="KW-1185">Reference proteome</keyword>
<dbReference type="GO" id="GO:0007264">
    <property type="term" value="P:small GTPase-mediated signal transduction"/>
    <property type="evidence" value="ECO:0007669"/>
    <property type="project" value="InterPro"/>
</dbReference>
<dbReference type="SMART" id="SM00233">
    <property type="entry name" value="PH"/>
    <property type="match status" value="1"/>
</dbReference>
<comment type="similarity">
    <text evidence="2">Belongs to the DOCK family.</text>
</comment>
<feature type="region of interest" description="Disordered" evidence="3">
    <location>
        <begin position="988"/>
        <end position="1013"/>
    </location>
</feature>
<reference evidence="8" key="1">
    <citation type="submission" date="2025-08" db="UniProtKB">
        <authorList>
            <consortium name="RefSeq"/>
        </authorList>
    </citation>
    <scope>IDENTIFICATION</scope>
    <source>
        <tissue evidence="8">Whole organism</tissue>
    </source>
</reference>
<dbReference type="InterPro" id="IPR021816">
    <property type="entry name" value="DOCK_C/D_N"/>
</dbReference>
<dbReference type="Gene3D" id="1.25.40.410">
    <property type="match status" value="1"/>
</dbReference>
<dbReference type="InterPro" id="IPR035892">
    <property type="entry name" value="C2_domain_sf"/>
</dbReference>
<dbReference type="InterPro" id="IPR046769">
    <property type="entry name" value="DOCKER_Lobe_A"/>
</dbReference>
<proteinExistence type="inferred from homology"/>
<feature type="region of interest" description="Disordered" evidence="3">
    <location>
        <begin position="459"/>
        <end position="481"/>
    </location>
</feature>
<dbReference type="Proteomes" id="UP000694843">
    <property type="component" value="Unplaced"/>
</dbReference>
<protein>
    <submittedName>
        <fullName evidence="8">Dedicator of cytokinesis protein 9</fullName>
    </submittedName>
</protein>
<dbReference type="PANTHER" id="PTHR23317">
    <property type="entry name" value="DEDICATOR OF CYTOKINESIS DOCK"/>
    <property type="match status" value="1"/>
</dbReference>